<accession>A0A5Q2RQ96</accession>
<dbReference type="InterPro" id="IPR036513">
    <property type="entry name" value="STAS_dom_sf"/>
</dbReference>
<dbReference type="InterPro" id="IPR002645">
    <property type="entry name" value="STAS_dom"/>
</dbReference>
<sequence length="200" mass="20654">MGDGAGDVGAPAHPGHRGVGVAQRGVDVVADPVGVGGEQDVRHGRHATRRPRAASIRAGRRGLLACPPTIDKARSATTRETTRVLEIQIEETADHTVCRPVGELDAYTVGQFREALGDLASAGRLLIDLSEVPFMDSAGLGALIGGIRRAREAGGEVAVACSRPTLTRLLHTTGFDRIVPVTETLDEAVAALAASGDASA</sequence>
<dbReference type="KEGG" id="atq:GH723_16390"/>
<dbReference type="InterPro" id="IPR003658">
    <property type="entry name" value="Anti-sigma_ant"/>
</dbReference>
<dbReference type="GO" id="GO:0043856">
    <property type="term" value="F:anti-sigma factor antagonist activity"/>
    <property type="evidence" value="ECO:0007669"/>
    <property type="project" value="InterPro"/>
</dbReference>
<dbReference type="PANTHER" id="PTHR33495:SF2">
    <property type="entry name" value="ANTI-SIGMA FACTOR ANTAGONIST TM_1081-RELATED"/>
    <property type="match status" value="1"/>
</dbReference>
<dbReference type="SUPFAM" id="SSF52091">
    <property type="entry name" value="SpoIIaa-like"/>
    <property type="match status" value="1"/>
</dbReference>
<dbReference type="Gene3D" id="3.30.750.24">
    <property type="entry name" value="STAS domain"/>
    <property type="match status" value="1"/>
</dbReference>
<dbReference type="NCBIfam" id="TIGR00377">
    <property type="entry name" value="ant_ant_sig"/>
    <property type="match status" value="1"/>
</dbReference>
<reference evidence="5 6" key="1">
    <citation type="submission" date="2019-11" db="EMBL/GenBank/DDBJ databases">
        <authorList>
            <person name="He Y."/>
        </authorList>
    </citation>
    <scope>NUCLEOTIDE SEQUENCE [LARGE SCALE GENOMIC DNA]</scope>
    <source>
        <strain evidence="5 6">SCSIO 58843</strain>
    </source>
</reference>
<evidence type="ECO:0000256" key="2">
    <source>
        <dbReference type="RuleBase" id="RU003749"/>
    </source>
</evidence>
<dbReference type="EMBL" id="CP045851">
    <property type="protein sequence ID" value="QGG97162.1"/>
    <property type="molecule type" value="Genomic_DNA"/>
</dbReference>
<gene>
    <name evidence="5" type="ORF">GH723_16390</name>
</gene>
<name>A0A5Q2RQ96_9ACTN</name>
<proteinExistence type="inferred from homology"/>
<feature type="region of interest" description="Disordered" evidence="3">
    <location>
        <begin position="1"/>
        <end position="23"/>
    </location>
</feature>
<keyword evidence="6" id="KW-1185">Reference proteome</keyword>
<dbReference type="Pfam" id="PF01740">
    <property type="entry name" value="STAS"/>
    <property type="match status" value="1"/>
</dbReference>
<dbReference type="PANTHER" id="PTHR33495">
    <property type="entry name" value="ANTI-SIGMA FACTOR ANTAGONIST TM_1081-RELATED-RELATED"/>
    <property type="match status" value="1"/>
</dbReference>
<evidence type="ECO:0000313" key="6">
    <source>
        <dbReference type="Proteomes" id="UP000334019"/>
    </source>
</evidence>
<dbReference type="Proteomes" id="UP000334019">
    <property type="component" value="Chromosome"/>
</dbReference>
<feature type="domain" description="STAS" evidence="4">
    <location>
        <begin position="85"/>
        <end position="192"/>
    </location>
</feature>
<evidence type="ECO:0000313" key="5">
    <source>
        <dbReference type="EMBL" id="QGG97162.1"/>
    </source>
</evidence>
<dbReference type="AlphaFoldDB" id="A0A5Q2RQ96"/>
<evidence type="ECO:0000256" key="1">
    <source>
        <dbReference type="ARBA" id="ARBA00009013"/>
    </source>
</evidence>
<evidence type="ECO:0000259" key="4">
    <source>
        <dbReference type="PROSITE" id="PS50801"/>
    </source>
</evidence>
<evidence type="ECO:0000256" key="3">
    <source>
        <dbReference type="SAM" id="MobiDB-lite"/>
    </source>
</evidence>
<dbReference type="CDD" id="cd07043">
    <property type="entry name" value="STAS_anti-anti-sigma_factors"/>
    <property type="match status" value="1"/>
</dbReference>
<dbReference type="PROSITE" id="PS50801">
    <property type="entry name" value="STAS"/>
    <property type="match status" value="1"/>
</dbReference>
<comment type="similarity">
    <text evidence="1 2">Belongs to the anti-sigma-factor antagonist family.</text>
</comment>
<protein>
    <recommendedName>
        <fullName evidence="2">Anti-sigma factor antagonist</fullName>
    </recommendedName>
</protein>
<organism evidence="5 6">
    <name type="scientific">Actinomarinicola tropica</name>
    <dbReference type="NCBI Taxonomy" id="2789776"/>
    <lineage>
        <taxon>Bacteria</taxon>
        <taxon>Bacillati</taxon>
        <taxon>Actinomycetota</taxon>
        <taxon>Acidimicrobiia</taxon>
        <taxon>Acidimicrobiales</taxon>
        <taxon>Iamiaceae</taxon>
        <taxon>Actinomarinicola</taxon>
    </lineage>
</organism>